<dbReference type="AlphaFoldDB" id="A2DKB7"/>
<dbReference type="InParanoid" id="A2DKB7"/>
<dbReference type="SMR" id="A2DKB7"/>
<sequence>MSEGDVSAIVYIDEDSTKLTLSSYKITFVKIFNQACQALNLQSDDVNANITNYKIEIYQNEDEFQEDHSLNNNCDYNQEINTIFQSNDTFKSPVIKFTSSNAAA</sequence>
<keyword evidence="2" id="KW-1185">Reference proteome</keyword>
<evidence type="ECO:0000313" key="2">
    <source>
        <dbReference type="Proteomes" id="UP000001542"/>
    </source>
</evidence>
<organism evidence="1 2">
    <name type="scientific">Trichomonas vaginalis (strain ATCC PRA-98 / G3)</name>
    <dbReference type="NCBI Taxonomy" id="412133"/>
    <lineage>
        <taxon>Eukaryota</taxon>
        <taxon>Metamonada</taxon>
        <taxon>Parabasalia</taxon>
        <taxon>Trichomonadida</taxon>
        <taxon>Trichomonadidae</taxon>
        <taxon>Trichomonas</taxon>
    </lineage>
</organism>
<dbReference type="KEGG" id="tva:5464601"/>
<name>A2DKB7_TRIV3</name>
<protein>
    <submittedName>
        <fullName evidence="1">Uncharacterized protein</fullName>
    </submittedName>
</protein>
<dbReference type="RefSeq" id="XP_001580080.1">
    <property type="nucleotide sequence ID" value="XM_001580030.1"/>
</dbReference>
<dbReference type="EMBL" id="DS113211">
    <property type="protein sequence ID" value="EAY19094.1"/>
    <property type="molecule type" value="Genomic_DNA"/>
</dbReference>
<evidence type="ECO:0000313" key="1">
    <source>
        <dbReference type="EMBL" id="EAY19094.1"/>
    </source>
</evidence>
<dbReference type="VEuPathDB" id="TrichDB:TVAG_189850"/>
<reference evidence="1" key="2">
    <citation type="journal article" date="2007" name="Science">
        <title>Draft genome sequence of the sexually transmitted pathogen Trichomonas vaginalis.</title>
        <authorList>
            <person name="Carlton J.M."/>
            <person name="Hirt R.P."/>
            <person name="Silva J.C."/>
            <person name="Delcher A.L."/>
            <person name="Schatz M."/>
            <person name="Zhao Q."/>
            <person name="Wortman J.R."/>
            <person name="Bidwell S.L."/>
            <person name="Alsmark U.C.M."/>
            <person name="Besteiro S."/>
            <person name="Sicheritz-Ponten T."/>
            <person name="Noel C.J."/>
            <person name="Dacks J.B."/>
            <person name="Foster P.G."/>
            <person name="Simillion C."/>
            <person name="Van de Peer Y."/>
            <person name="Miranda-Saavedra D."/>
            <person name="Barton G.J."/>
            <person name="Westrop G.D."/>
            <person name="Mueller S."/>
            <person name="Dessi D."/>
            <person name="Fiori P.L."/>
            <person name="Ren Q."/>
            <person name="Paulsen I."/>
            <person name="Zhang H."/>
            <person name="Bastida-Corcuera F.D."/>
            <person name="Simoes-Barbosa A."/>
            <person name="Brown M.T."/>
            <person name="Hayes R.D."/>
            <person name="Mukherjee M."/>
            <person name="Okumura C.Y."/>
            <person name="Schneider R."/>
            <person name="Smith A.J."/>
            <person name="Vanacova S."/>
            <person name="Villalvazo M."/>
            <person name="Haas B.J."/>
            <person name="Pertea M."/>
            <person name="Feldblyum T.V."/>
            <person name="Utterback T.R."/>
            <person name="Shu C.L."/>
            <person name="Osoegawa K."/>
            <person name="de Jong P.J."/>
            <person name="Hrdy I."/>
            <person name="Horvathova L."/>
            <person name="Zubacova Z."/>
            <person name="Dolezal P."/>
            <person name="Malik S.B."/>
            <person name="Logsdon J.M. Jr."/>
            <person name="Henze K."/>
            <person name="Gupta A."/>
            <person name="Wang C.C."/>
            <person name="Dunne R.L."/>
            <person name="Upcroft J.A."/>
            <person name="Upcroft P."/>
            <person name="White O."/>
            <person name="Salzberg S.L."/>
            <person name="Tang P."/>
            <person name="Chiu C.-H."/>
            <person name="Lee Y.-S."/>
            <person name="Embley T.M."/>
            <person name="Coombs G.H."/>
            <person name="Mottram J.C."/>
            <person name="Tachezy J."/>
            <person name="Fraser-Liggett C.M."/>
            <person name="Johnson P.J."/>
        </authorList>
    </citation>
    <scope>NUCLEOTIDE SEQUENCE [LARGE SCALE GENOMIC DNA]</scope>
    <source>
        <strain evidence="1">G3</strain>
    </source>
</reference>
<accession>A2DKB7</accession>
<gene>
    <name evidence="1" type="ORF">TVAG_189850</name>
</gene>
<proteinExistence type="predicted"/>
<reference evidence="1" key="1">
    <citation type="submission" date="2006-10" db="EMBL/GenBank/DDBJ databases">
        <authorList>
            <person name="Amadeo P."/>
            <person name="Zhao Q."/>
            <person name="Wortman J."/>
            <person name="Fraser-Liggett C."/>
            <person name="Carlton J."/>
        </authorList>
    </citation>
    <scope>NUCLEOTIDE SEQUENCE</scope>
    <source>
        <strain evidence="1">G3</strain>
    </source>
</reference>
<dbReference type="Proteomes" id="UP000001542">
    <property type="component" value="Unassembled WGS sequence"/>
</dbReference>
<dbReference type="VEuPathDB" id="TrichDB:TVAGG3_0995990"/>